<evidence type="ECO:0000256" key="3">
    <source>
        <dbReference type="ARBA" id="ARBA00022801"/>
    </source>
</evidence>
<evidence type="ECO:0000256" key="4">
    <source>
        <dbReference type="ARBA" id="ARBA00022833"/>
    </source>
</evidence>
<dbReference type="InterPro" id="IPR001915">
    <property type="entry name" value="Peptidase_M48"/>
</dbReference>
<evidence type="ECO:0000259" key="8">
    <source>
        <dbReference type="Pfam" id="PF01435"/>
    </source>
</evidence>
<gene>
    <name evidence="9" type="ORF">SAMN05444167_2598</name>
</gene>
<feature type="domain" description="Peptidase M48" evidence="8">
    <location>
        <begin position="89"/>
        <end position="273"/>
    </location>
</feature>
<comment type="similarity">
    <text evidence="6">Belongs to the peptidase M48 family.</text>
</comment>
<dbReference type="Proteomes" id="UP000182427">
    <property type="component" value="Chromosome I"/>
</dbReference>
<protein>
    <submittedName>
        <fullName evidence="9">Peptidase family M48</fullName>
    </submittedName>
</protein>
<keyword evidence="10" id="KW-1185">Reference proteome</keyword>
<dbReference type="Pfam" id="PF01435">
    <property type="entry name" value="Peptidase_M48"/>
    <property type="match status" value="1"/>
</dbReference>
<organism evidence="9 10">
    <name type="scientific">Terriglobus roseus</name>
    <dbReference type="NCBI Taxonomy" id="392734"/>
    <lineage>
        <taxon>Bacteria</taxon>
        <taxon>Pseudomonadati</taxon>
        <taxon>Acidobacteriota</taxon>
        <taxon>Terriglobia</taxon>
        <taxon>Terriglobales</taxon>
        <taxon>Acidobacteriaceae</taxon>
        <taxon>Terriglobus</taxon>
    </lineage>
</organism>
<keyword evidence="7" id="KW-0732">Signal</keyword>
<feature type="chain" id="PRO_5009241849" evidence="7">
    <location>
        <begin position="20"/>
        <end position="296"/>
    </location>
</feature>
<dbReference type="GO" id="GO:0046872">
    <property type="term" value="F:metal ion binding"/>
    <property type="evidence" value="ECO:0007669"/>
    <property type="project" value="UniProtKB-KW"/>
</dbReference>
<name>A0A1G7LQ07_9BACT</name>
<accession>A0A1G7LQ07</accession>
<dbReference type="EMBL" id="LT629690">
    <property type="protein sequence ID" value="SDF51575.1"/>
    <property type="molecule type" value="Genomic_DNA"/>
</dbReference>
<evidence type="ECO:0000256" key="6">
    <source>
        <dbReference type="RuleBase" id="RU003983"/>
    </source>
</evidence>
<keyword evidence="4 6" id="KW-0862">Zinc</keyword>
<dbReference type="InterPro" id="IPR051156">
    <property type="entry name" value="Mito/Outer_Membr_Metalloprot"/>
</dbReference>
<keyword evidence="5 6" id="KW-0482">Metalloprotease</keyword>
<dbReference type="Gene3D" id="3.30.2010.10">
    <property type="entry name" value="Metalloproteases ('zincins'), catalytic domain"/>
    <property type="match status" value="1"/>
</dbReference>
<feature type="signal peptide" evidence="7">
    <location>
        <begin position="1"/>
        <end position="19"/>
    </location>
</feature>
<evidence type="ECO:0000313" key="10">
    <source>
        <dbReference type="Proteomes" id="UP000182427"/>
    </source>
</evidence>
<dbReference type="PANTHER" id="PTHR22726:SF1">
    <property type="entry name" value="METALLOENDOPEPTIDASE OMA1, MITOCHONDRIAL"/>
    <property type="match status" value="1"/>
</dbReference>
<keyword evidence="3 6" id="KW-0378">Hydrolase</keyword>
<dbReference type="GO" id="GO:0016020">
    <property type="term" value="C:membrane"/>
    <property type="evidence" value="ECO:0007669"/>
    <property type="project" value="TreeGrafter"/>
</dbReference>
<keyword evidence="1 6" id="KW-0645">Protease</keyword>
<dbReference type="OrthoDB" id="9810445at2"/>
<keyword evidence="2" id="KW-0479">Metal-binding</keyword>
<dbReference type="RefSeq" id="WP_083345513.1">
    <property type="nucleotide sequence ID" value="NZ_LT629690.1"/>
</dbReference>
<evidence type="ECO:0000256" key="2">
    <source>
        <dbReference type="ARBA" id="ARBA00022723"/>
    </source>
</evidence>
<dbReference type="GO" id="GO:0004222">
    <property type="term" value="F:metalloendopeptidase activity"/>
    <property type="evidence" value="ECO:0007669"/>
    <property type="project" value="InterPro"/>
</dbReference>
<dbReference type="AlphaFoldDB" id="A0A1G7LQ07"/>
<reference evidence="9 10" key="1">
    <citation type="submission" date="2016-10" db="EMBL/GenBank/DDBJ databases">
        <authorList>
            <person name="de Groot N.N."/>
        </authorList>
    </citation>
    <scope>NUCLEOTIDE SEQUENCE [LARGE SCALE GENOMIC DNA]</scope>
    <source>
        <strain evidence="9 10">GAS232</strain>
    </source>
</reference>
<evidence type="ECO:0000313" key="9">
    <source>
        <dbReference type="EMBL" id="SDF51575.1"/>
    </source>
</evidence>
<evidence type="ECO:0000256" key="1">
    <source>
        <dbReference type="ARBA" id="ARBA00022670"/>
    </source>
</evidence>
<comment type="cofactor">
    <cofactor evidence="6">
        <name>Zn(2+)</name>
        <dbReference type="ChEBI" id="CHEBI:29105"/>
    </cofactor>
    <text evidence="6">Binds 1 zinc ion per subunit.</text>
</comment>
<evidence type="ECO:0000256" key="5">
    <source>
        <dbReference type="ARBA" id="ARBA00023049"/>
    </source>
</evidence>
<evidence type="ECO:0000256" key="7">
    <source>
        <dbReference type="SAM" id="SignalP"/>
    </source>
</evidence>
<dbReference type="GO" id="GO:0051603">
    <property type="term" value="P:proteolysis involved in protein catabolic process"/>
    <property type="evidence" value="ECO:0007669"/>
    <property type="project" value="TreeGrafter"/>
</dbReference>
<dbReference type="PANTHER" id="PTHR22726">
    <property type="entry name" value="METALLOENDOPEPTIDASE OMA1"/>
    <property type="match status" value="1"/>
</dbReference>
<sequence>MRRYVVLAFIAVAAIASIALVQHQQINTQPSAGTLLTATADAQHELTRVPATLDRMTDADEITLGNALAARTAASHHVTGDNSSRDAAVEAYLQTVGSRVASHARRKLPWTFHYISSPTFVNGFALPGGHVFVGEGLLQQMQSEDALAAVLGHEIEHVDLSHCAERAQTQATLHQLGSLGDIIGIPVELFMAGYTKQQELEADRDGTTLAVDAGYSYTGILQLFTAFARMEPKQNTTKAANPIDEAAHLSFSTLTGYFASHPPSTQRIAYIQEQAKAQGWKPQPVQPLHHTNRSPG</sequence>
<proteinExistence type="inferred from homology"/>